<evidence type="ECO:0000313" key="1">
    <source>
        <dbReference type="EMBL" id="VVV01485.1"/>
    </source>
</evidence>
<gene>
    <name evidence="1" type="ORF">FVB9532_02777</name>
</gene>
<comment type="caution">
    <text evidence="1">The sequence shown here is derived from an EMBL/GenBank/DDBJ whole genome shotgun (WGS) entry which is preliminary data.</text>
</comment>
<sequence length="100" mass="11558">MNTDKHFKLSDFSKVMLVSNSFAVITLGAICLQWNYRFESVFLGAIFQLFIIPSILVTLFNIGFSLYLIILKKEFKMSSFILIMSLIGVLLMIYMQLNYP</sequence>
<name>A0AC61YAY9_9FLAO</name>
<dbReference type="Proteomes" id="UP000356253">
    <property type="component" value="Unassembled WGS sequence"/>
</dbReference>
<evidence type="ECO:0000313" key="2">
    <source>
        <dbReference type="Proteomes" id="UP000356253"/>
    </source>
</evidence>
<keyword evidence="2" id="KW-1185">Reference proteome</keyword>
<reference evidence="1" key="1">
    <citation type="submission" date="2019-09" db="EMBL/GenBank/DDBJ databases">
        <authorList>
            <person name="Rodrigo-Torres L."/>
            <person name="Arahal R. D."/>
            <person name="Lucena T."/>
        </authorList>
    </citation>
    <scope>NUCLEOTIDE SEQUENCE</scope>
    <source>
        <strain evidence="1">ISS653</strain>
    </source>
</reference>
<protein>
    <submittedName>
        <fullName evidence="1">Uncharacterized protein</fullName>
    </submittedName>
</protein>
<accession>A0AC61YAY9</accession>
<organism evidence="1 2">
    <name type="scientific">Mesonia oceanica</name>
    <dbReference type="NCBI Taxonomy" id="2687242"/>
    <lineage>
        <taxon>Bacteria</taxon>
        <taxon>Pseudomonadati</taxon>
        <taxon>Bacteroidota</taxon>
        <taxon>Flavobacteriia</taxon>
        <taxon>Flavobacteriales</taxon>
        <taxon>Flavobacteriaceae</taxon>
        <taxon>Mesonia</taxon>
    </lineage>
</organism>
<dbReference type="EMBL" id="CABVMM010000011">
    <property type="protein sequence ID" value="VVV01485.1"/>
    <property type="molecule type" value="Genomic_DNA"/>
</dbReference>
<proteinExistence type="predicted"/>